<dbReference type="AlphaFoldDB" id="A0A235CEG0"/>
<dbReference type="InterPro" id="IPR025411">
    <property type="entry name" value="DUF4136"/>
</dbReference>
<proteinExistence type="predicted"/>
<evidence type="ECO:0000313" key="5">
    <source>
        <dbReference type="Proteomes" id="UP000243640"/>
    </source>
</evidence>
<dbReference type="EMBL" id="SODO01000015">
    <property type="protein sequence ID" value="TDW56243.1"/>
    <property type="molecule type" value="Genomic_DNA"/>
</dbReference>
<evidence type="ECO:0000256" key="1">
    <source>
        <dbReference type="SAM" id="SignalP"/>
    </source>
</evidence>
<evidence type="ECO:0000313" key="6">
    <source>
        <dbReference type="Proteomes" id="UP000295058"/>
    </source>
</evidence>
<dbReference type="Proteomes" id="UP000295058">
    <property type="component" value="Unassembled WGS sequence"/>
</dbReference>
<dbReference type="Proteomes" id="UP000243640">
    <property type="component" value="Unassembled WGS sequence"/>
</dbReference>
<evidence type="ECO:0000313" key="4">
    <source>
        <dbReference type="EMBL" id="TDW56243.1"/>
    </source>
</evidence>
<reference evidence="4 6" key="2">
    <citation type="submission" date="2019-03" db="EMBL/GenBank/DDBJ databases">
        <title>Genomic Encyclopedia of Archaeal and Bacterial Type Strains, Phase II (KMG-II): from individual species to whole genera.</title>
        <authorList>
            <person name="Goeker M."/>
        </authorList>
    </citation>
    <scope>NUCLEOTIDE SEQUENCE [LARGE SCALE GENOMIC DNA]</scope>
    <source>
        <strain evidence="4 6">DSM 15594</strain>
    </source>
</reference>
<dbReference type="Pfam" id="PF13590">
    <property type="entry name" value="DUF4136"/>
    <property type="match status" value="1"/>
</dbReference>
<protein>
    <submittedName>
        <fullName evidence="4">Uncharacterized protein DUF4136</fullName>
    </submittedName>
</protein>
<gene>
    <name evidence="3" type="ORF">B6S09_14450</name>
    <name evidence="4" type="ORF">LY04_03046</name>
</gene>
<feature type="domain" description="DUF4136" evidence="2">
    <location>
        <begin position="18"/>
        <end position="160"/>
    </location>
</feature>
<dbReference type="OrthoDB" id="5600754at2"/>
<evidence type="ECO:0000313" key="3">
    <source>
        <dbReference type="EMBL" id="OYD22930.1"/>
    </source>
</evidence>
<evidence type="ECO:0000259" key="2">
    <source>
        <dbReference type="Pfam" id="PF13590"/>
    </source>
</evidence>
<reference evidence="3 5" key="1">
    <citation type="submission" date="2017-08" db="EMBL/GenBank/DDBJ databases">
        <title>Draft Genome Sequence of the Marine Bacterium Oceanimonas baumannii ATCC 700832.</title>
        <authorList>
            <person name="Mcclelland W.D."/>
            <person name="Brennan M.A."/>
            <person name="Trachtenberg A.M."/>
            <person name="Maclea K.S."/>
        </authorList>
    </citation>
    <scope>NUCLEOTIDE SEQUENCE [LARGE SCALE GENOMIC DNA]</scope>
    <source>
        <strain evidence="3 5">ATCC 700832</strain>
    </source>
</reference>
<dbReference type="RefSeq" id="WP_094279201.1">
    <property type="nucleotide sequence ID" value="NZ_NQJF01000012.1"/>
</dbReference>
<keyword evidence="1" id="KW-0732">Signal</keyword>
<feature type="chain" id="PRO_5012014350" evidence="1">
    <location>
        <begin position="22"/>
        <end position="166"/>
    </location>
</feature>
<comment type="caution">
    <text evidence="3">The sequence shown here is derived from an EMBL/GenBank/DDBJ whole genome shotgun (WGS) entry which is preliminary data.</text>
</comment>
<dbReference type="EMBL" id="NQJF01000012">
    <property type="protein sequence ID" value="OYD22930.1"/>
    <property type="molecule type" value="Genomic_DNA"/>
</dbReference>
<name>A0A235CEG0_9GAMM</name>
<keyword evidence="6" id="KW-1185">Reference proteome</keyword>
<sequence length="166" mass="18451">MLRILALALLLSGCAAPYDYAENTDFSQFDTVALSPDVDTNSLDGARITAAVQALLPGRGLILSEPEQASLWLSYRLDESVRVLSTMPNMFGQSRFWDEERIYGTRREQHLTLLLIQPGSGKVLWKSRHPSAFPGENMHGAARRDKIRQQVAALLENYPPPPSGEL</sequence>
<accession>A0A235CEG0</accession>
<organism evidence="3 5">
    <name type="scientific">Oceanimonas baumannii</name>
    <dbReference type="NCBI Taxonomy" id="129578"/>
    <lineage>
        <taxon>Bacteria</taxon>
        <taxon>Pseudomonadati</taxon>
        <taxon>Pseudomonadota</taxon>
        <taxon>Gammaproteobacteria</taxon>
        <taxon>Aeromonadales</taxon>
        <taxon>Aeromonadaceae</taxon>
        <taxon>Oceanimonas</taxon>
    </lineage>
</organism>
<feature type="signal peptide" evidence="1">
    <location>
        <begin position="1"/>
        <end position="21"/>
    </location>
</feature>